<sequence>MVAVLCAALSSTLLHAEEALAADHRAGDKPAFKSEAGVGFVRTQSVIHGGQMSTSVMPYLIHEQGPFFARIDTFGIKTLKAGYGHVELLGRYRGDGYAVAGLARRDNPVLLGLGTLQITPYGAVEATLLRDAGDSAGFIGQARYITRGALWRLTVYPELGVEFLDSRYTRYYYGTRQQDATAVGRTYLPASATNLFAGLLTSVRITERIAFNAYIRRTWYDDAIEDSPLVRRGSRNSFFLALARAF</sequence>
<dbReference type="Proteomes" id="UP001500547">
    <property type="component" value="Unassembled WGS sequence"/>
</dbReference>
<feature type="chain" id="PRO_5046185965" description="MipA/OmpV family protein" evidence="6">
    <location>
        <begin position="22"/>
        <end position="246"/>
    </location>
</feature>
<evidence type="ECO:0000256" key="3">
    <source>
        <dbReference type="ARBA" id="ARBA00022729"/>
    </source>
</evidence>
<dbReference type="Pfam" id="PF06629">
    <property type="entry name" value="MipA"/>
    <property type="match status" value="1"/>
</dbReference>
<feature type="signal peptide" evidence="6">
    <location>
        <begin position="1"/>
        <end position="21"/>
    </location>
</feature>
<comment type="subcellular location">
    <subcellularLocation>
        <location evidence="1">Cell outer membrane</location>
    </subcellularLocation>
</comment>
<dbReference type="EMBL" id="BAABLD010000008">
    <property type="protein sequence ID" value="GAA5164952.1"/>
    <property type="molecule type" value="Genomic_DNA"/>
</dbReference>
<keyword evidence="3 6" id="KW-0732">Signal</keyword>
<evidence type="ECO:0000256" key="6">
    <source>
        <dbReference type="SAM" id="SignalP"/>
    </source>
</evidence>
<accession>A0ABP9QNZ3</accession>
<name>A0ABP9QNZ3_9RHOO</name>
<evidence type="ECO:0000313" key="7">
    <source>
        <dbReference type="EMBL" id="GAA5164952.1"/>
    </source>
</evidence>
<evidence type="ECO:0000256" key="1">
    <source>
        <dbReference type="ARBA" id="ARBA00004442"/>
    </source>
</evidence>
<reference evidence="8" key="1">
    <citation type="journal article" date="2019" name="Int. J. Syst. Evol. Microbiol.">
        <title>The Global Catalogue of Microorganisms (GCM) 10K type strain sequencing project: providing services to taxonomists for standard genome sequencing and annotation.</title>
        <authorList>
            <consortium name="The Broad Institute Genomics Platform"/>
            <consortium name="The Broad Institute Genome Sequencing Center for Infectious Disease"/>
            <person name="Wu L."/>
            <person name="Ma J."/>
        </authorList>
    </citation>
    <scope>NUCLEOTIDE SEQUENCE [LARGE SCALE GENOMIC DNA]</scope>
    <source>
        <strain evidence="8">JCM 18715</strain>
    </source>
</reference>
<protein>
    <recommendedName>
        <fullName evidence="9">MipA/OmpV family protein</fullName>
    </recommendedName>
</protein>
<evidence type="ECO:0000256" key="4">
    <source>
        <dbReference type="ARBA" id="ARBA00023136"/>
    </source>
</evidence>
<evidence type="ECO:0008006" key="9">
    <source>
        <dbReference type="Google" id="ProtNLM"/>
    </source>
</evidence>
<evidence type="ECO:0000256" key="2">
    <source>
        <dbReference type="ARBA" id="ARBA00005722"/>
    </source>
</evidence>
<dbReference type="PANTHER" id="PTHR38776:SF1">
    <property type="entry name" value="MLTA-INTERACTING PROTEIN-RELATED"/>
    <property type="match status" value="1"/>
</dbReference>
<organism evidence="7 8">
    <name type="scientific">Viridibacterium curvum</name>
    <dbReference type="NCBI Taxonomy" id="1101404"/>
    <lineage>
        <taxon>Bacteria</taxon>
        <taxon>Pseudomonadati</taxon>
        <taxon>Pseudomonadota</taxon>
        <taxon>Betaproteobacteria</taxon>
        <taxon>Rhodocyclales</taxon>
        <taxon>Rhodocyclaceae</taxon>
        <taxon>Viridibacterium</taxon>
    </lineage>
</organism>
<proteinExistence type="inferred from homology"/>
<keyword evidence="8" id="KW-1185">Reference proteome</keyword>
<comment type="caution">
    <text evidence="7">The sequence shown here is derived from an EMBL/GenBank/DDBJ whole genome shotgun (WGS) entry which is preliminary data.</text>
</comment>
<dbReference type="InterPro" id="IPR010583">
    <property type="entry name" value="MipA"/>
</dbReference>
<gene>
    <name evidence="7" type="ORF">GCM10025770_19700</name>
</gene>
<evidence type="ECO:0000313" key="8">
    <source>
        <dbReference type="Proteomes" id="UP001500547"/>
    </source>
</evidence>
<dbReference type="PANTHER" id="PTHR38776">
    <property type="entry name" value="MLTA-INTERACTING PROTEIN-RELATED"/>
    <property type="match status" value="1"/>
</dbReference>
<evidence type="ECO:0000256" key="5">
    <source>
        <dbReference type="ARBA" id="ARBA00023237"/>
    </source>
</evidence>
<keyword evidence="5" id="KW-0998">Cell outer membrane</keyword>
<comment type="similarity">
    <text evidence="2">Belongs to the MipA/OmpV family.</text>
</comment>
<keyword evidence="4" id="KW-0472">Membrane</keyword>